<dbReference type="GO" id="GO:0019563">
    <property type="term" value="P:glycerol catabolic process"/>
    <property type="evidence" value="ECO:0007669"/>
    <property type="project" value="TreeGrafter"/>
</dbReference>
<dbReference type="PANTHER" id="PTHR21139">
    <property type="entry name" value="TRIOSEPHOSPHATE ISOMERASE"/>
    <property type="match status" value="1"/>
</dbReference>
<dbReference type="InterPro" id="IPR000652">
    <property type="entry name" value="Triosephosphate_isomerase"/>
</dbReference>
<dbReference type="EMBL" id="CP048029">
    <property type="protein sequence ID" value="QIK37158.1"/>
    <property type="molecule type" value="Genomic_DNA"/>
</dbReference>
<accession>A0A6G7VBD1</accession>
<keyword evidence="11 13" id="KW-0413">Isomerase</keyword>
<dbReference type="FunFam" id="3.20.20.70:FF:000020">
    <property type="entry name" value="Triosephosphate isomerase"/>
    <property type="match status" value="1"/>
</dbReference>
<dbReference type="CDD" id="cd00311">
    <property type="entry name" value="TIM"/>
    <property type="match status" value="1"/>
</dbReference>
<dbReference type="UniPathway" id="UPA00138"/>
<dbReference type="UniPathway" id="UPA00109">
    <property type="reaction ID" value="UER00189"/>
</dbReference>
<comment type="pathway">
    <text evidence="3">Carbohydrate metabolism; erythritol degradation.</text>
</comment>
<dbReference type="Proteomes" id="UP000502699">
    <property type="component" value="Chromosome"/>
</dbReference>
<comment type="pathway">
    <text evidence="2 13 14">Carbohydrate biosynthesis; gluconeogenesis.</text>
</comment>
<comment type="similarity">
    <text evidence="4 13 14">Belongs to the triosephosphate isomerase family.</text>
</comment>
<evidence type="ECO:0000256" key="11">
    <source>
        <dbReference type="ARBA" id="ARBA00023235"/>
    </source>
</evidence>
<name>A0A6G7VBD1_9GAMM</name>
<evidence type="ECO:0000256" key="2">
    <source>
        <dbReference type="ARBA" id="ARBA00004742"/>
    </source>
</evidence>
<dbReference type="HAMAP" id="MF_00147_B">
    <property type="entry name" value="TIM_B"/>
    <property type="match status" value="1"/>
</dbReference>
<dbReference type="SUPFAM" id="SSF51351">
    <property type="entry name" value="Triosephosphate isomerase (TIM)"/>
    <property type="match status" value="1"/>
</dbReference>
<dbReference type="NCBIfam" id="TIGR00419">
    <property type="entry name" value="tim"/>
    <property type="match status" value="1"/>
</dbReference>
<sequence>MRQPLIAGNWKMNGSRASAEALMRAVVGGVSGGGCSGKAAEVALCVPFVFLDLGERILADTPVRLGAQNVCSEPSGAYTGEIAAAMLKEFGCRYVICGHSERRDYYSETDALIAKKMVRVIEAGMRPILCVGETLEQREQGLTQTVVASQIDAVIAANGIQSFAQIEIAYEPVWAIGTGRTATPEQAQEVHSFIRARIANHDALIADKIRILYGGSMKAGNAAQLLAMPDIDGGLVGGASLVAGEFLAIWQAGDASA</sequence>
<dbReference type="Pfam" id="PF00121">
    <property type="entry name" value="TIM"/>
    <property type="match status" value="1"/>
</dbReference>
<protein>
    <recommendedName>
        <fullName evidence="7 13">Triosephosphate isomerase</fullName>
        <shortName evidence="13">TIM</shortName>
        <shortName evidence="13">TPI</shortName>
        <ecNumber evidence="6 13">5.3.1.1</ecNumber>
    </recommendedName>
    <alternativeName>
        <fullName evidence="13">Triose-phosphate isomerase</fullName>
    </alternativeName>
</protein>
<dbReference type="PANTHER" id="PTHR21139:SF42">
    <property type="entry name" value="TRIOSEPHOSPHATE ISOMERASE"/>
    <property type="match status" value="1"/>
</dbReference>
<dbReference type="InterPro" id="IPR022896">
    <property type="entry name" value="TrioseP_Isoase_bac/euk"/>
</dbReference>
<dbReference type="InterPro" id="IPR020861">
    <property type="entry name" value="Triosephosphate_isomerase_AS"/>
</dbReference>
<evidence type="ECO:0000256" key="1">
    <source>
        <dbReference type="ARBA" id="ARBA00000474"/>
    </source>
</evidence>
<feature type="binding site" evidence="13">
    <location>
        <begin position="9"/>
        <end position="11"/>
    </location>
    <ligand>
        <name>substrate</name>
    </ligand>
</feature>
<proteinExistence type="inferred from homology"/>
<keyword evidence="9 13" id="KW-0963">Cytoplasm</keyword>
<keyword evidence="16" id="KW-1185">Reference proteome</keyword>
<gene>
    <name evidence="13" type="primary">tpiA</name>
    <name evidence="15" type="ORF">GWK36_03200</name>
</gene>
<evidence type="ECO:0000256" key="14">
    <source>
        <dbReference type="RuleBase" id="RU363013"/>
    </source>
</evidence>
<dbReference type="GO" id="GO:0006096">
    <property type="term" value="P:glycolytic process"/>
    <property type="evidence" value="ECO:0007669"/>
    <property type="project" value="UniProtKB-UniRule"/>
</dbReference>
<dbReference type="Gene3D" id="3.20.20.70">
    <property type="entry name" value="Aldolase class I"/>
    <property type="match status" value="1"/>
</dbReference>
<dbReference type="RefSeq" id="WP_166269930.1">
    <property type="nucleotide sequence ID" value="NZ_CP048029.1"/>
</dbReference>
<keyword evidence="10 13" id="KW-0324">Glycolysis</keyword>
<evidence type="ECO:0000256" key="4">
    <source>
        <dbReference type="ARBA" id="ARBA00007422"/>
    </source>
</evidence>
<dbReference type="EC" id="5.3.1.1" evidence="6 13"/>
<dbReference type="GO" id="GO:0005829">
    <property type="term" value="C:cytosol"/>
    <property type="evidence" value="ECO:0007669"/>
    <property type="project" value="TreeGrafter"/>
</dbReference>
<comment type="function">
    <text evidence="12 13">Involved in the gluconeogenesis. Catalyzes stereospecifically the conversion of dihydroxyacetone phosphate (DHAP) to D-glyceraldehyde-3-phosphate (G3P).</text>
</comment>
<comment type="pathway">
    <text evidence="13 14">Carbohydrate degradation; glycolysis; D-glyceraldehyde 3-phosphate from glycerone phosphate: step 1/1.</text>
</comment>
<comment type="catalytic activity">
    <reaction evidence="1 13 14">
        <text>D-glyceraldehyde 3-phosphate = dihydroxyacetone phosphate</text>
        <dbReference type="Rhea" id="RHEA:18585"/>
        <dbReference type="ChEBI" id="CHEBI:57642"/>
        <dbReference type="ChEBI" id="CHEBI:59776"/>
        <dbReference type="EC" id="5.3.1.1"/>
    </reaction>
</comment>
<dbReference type="KEGG" id="cjap:GWK36_03200"/>
<evidence type="ECO:0000256" key="3">
    <source>
        <dbReference type="ARBA" id="ARBA00004939"/>
    </source>
</evidence>
<dbReference type="PROSITE" id="PS51440">
    <property type="entry name" value="TIM_2"/>
    <property type="match status" value="1"/>
</dbReference>
<evidence type="ECO:0000256" key="5">
    <source>
        <dbReference type="ARBA" id="ARBA00011738"/>
    </source>
</evidence>
<evidence type="ECO:0000313" key="15">
    <source>
        <dbReference type="EMBL" id="QIK37158.1"/>
    </source>
</evidence>
<dbReference type="GO" id="GO:0046166">
    <property type="term" value="P:glyceraldehyde-3-phosphate biosynthetic process"/>
    <property type="evidence" value="ECO:0007669"/>
    <property type="project" value="TreeGrafter"/>
</dbReference>
<reference evidence="16" key="1">
    <citation type="submission" date="2020-01" db="EMBL/GenBank/DDBJ databases">
        <title>Caldichromatium gen. nov., sp. nov., a thermophilic purple sulfur bacterium member of the family Chromatiaceae isolated from Nakabusa hot spring, Japan.</title>
        <authorList>
            <person name="Saini M.K."/>
            <person name="Hanada S."/>
            <person name="Tank M."/>
        </authorList>
    </citation>
    <scope>NUCLEOTIDE SEQUENCE [LARGE SCALE GENOMIC DNA]</scope>
    <source>
        <strain evidence="16">No.7</strain>
    </source>
</reference>
<evidence type="ECO:0000313" key="16">
    <source>
        <dbReference type="Proteomes" id="UP000502699"/>
    </source>
</evidence>
<evidence type="ECO:0000256" key="12">
    <source>
        <dbReference type="ARBA" id="ARBA00055680"/>
    </source>
</evidence>
<dbReference type="InterPro" id="IPR035990">
    <property type="entry name" value="TIM_sf"/>
</dbReference>
<evidence type="ECO:0000256" key="13">
    <source>
        <dbReference type="HAMAP-Rule" id="MF_00147"/>
    </source>
</evidence>
<dbReference type="PROSITE" id="PS51257">
    <property type="entry name" value="PROKAR_LIPOPROTEIN"/>
    <property type="match status" value="1"/>
</dbReference>
<dbReference type="GO" id="GO:0004807">
    <property type="term" value="F:triose-phosphate isomerase activity"/>
    <property type="evidence" value="ECO:0007669"/>
    <property type="project" value="UniProtKB-UniRule"/>
</dbReference>
<dbReference type="AlphaFoldDB" id="A0A6G7VBD1"/>
<feature type="binding site" evidence="13">
    <location>
        <begin position="237"/>
        <end position="238"/>
    </location>
    <ligand>
        <name>substrate</name>
    </ligand>
</feature>
<feature type="binding site" evidence="13">
    <location>
        <position position="177"/>
    </location>
    <ligand>
        <name>substrate</name>
    </ligand>
</feature>
<dbReference type="GO" id="GO:0006094">
    <property type="term" value="P:gluconeogenesis"/>
    <property type="evidence" value="ECO:0007669"/>
    <property type="project" value="UniProtKB-UniRule"/>
</dbReference>
<evidence type="ECO:0000256" key="10">
    <source>
        <dbReference type="ARBA" id="ARBA00023152"/>
    </source>
</evidence>
<dbReference type="InterPro" id="IPR013785">
    <property type="entry name" value="Aldolase_TIM"/>
</dbReference>
<comment type="subunit">
    <text evidence="5 13 14">Homodimer.</text>
</comment>
<evidence type="ECO:0000256" key="6">
    <source>
        <dbReference type="ARBA" id="ARBA00011940"/>
    </source>
</evidence>
<comment type="subcellular location">
    <subcellularLocation>
        <location evidence="13 14">Cytoplasm</location>
    </subcellularLocation>
</comment>
<feature type="binding site" evidence="13">
    <location>
        <position position="216"/>
    </location>
    <ligand>
        <name>substrate</name>
    </ligand>
</feature>
<feature type="active site" description="Proton acceptor" evidence="13">
    <location>
        <position position="171"/>
    </location>
</feature>
<feature type="active site" description="Electrophile" evidence="13">
    <location>
        <position position="99"/>
    </location>
</feature>
<keyword evidence="8 13" id="KW-0312">Gluconeogenesis</keyword>
<evidence type="ECO:0000256" key="9">
    <source>
        <dbReference type="ARBA" id="ARBA00022490"/>
    </source>
</evidence>
<evidence type="ECO:0000256" key="7">
    <source>
        <dbReference type="ARBA" id="ARBA00019397"/>
    </source>
</evidence>
<organism evidence="15 16">
    <name type="scientific">Caldichromatium japonicum</name>
    <dbReference type="NCBI Taxonomy" id="2699430"/>
    <lineage>
        <taxon>Bacteria</taxon>
        <taxon>Pseudomonadati</taxon>
        <taxon>Pseudomonadota</taxon>
        <taxon>Gammaproteobacteria</taxon>
        <taxon>Chromatiales</taxon>
        <taxon>Chromatiaceae</taxon>
        <taxon>Caldichromatium</taxon>
    </lineage>
</organism>
<dbReference type="PROSITE" id="PS00171">
    <property type="entry name" value="TIM_1"/>
    <property type="match status" value="1"/>
</dbReference>
<evidence type="ECO:0000256" key="8">
    <source>
        <dbReference type="ARBA" id="ARBA00022432"/>
    </source>
</evidence>